<dbReference type="Pfam" id="PF04294">
    <property type="entry name" value="VanW"/>
    <property type="match status" value="1"/>
</dbReference>
<evidence type="ECO:0000313" key="2">
    <source>
        <dbReference type="Proteomes" id="UP000230852"/>
    </source>
</evidence>
<dbReference type="InterPro" id="IPR052913">
    <property type="entry name" value="Glycopeptide_resist_protein"/>
</dbReference>
<dbReference type="InterPro" id="IPR007391">
    <property type="entry name" value="Vancomycin_resist_VanW"/>
</dbReference>
<organism evidence="1 2">
    <name type="scientific">Candidatus Magasanikbacteria bacterium CG10_big_fil_rev_8_21_14_0_10_36_16</name>
    <dbReference type="NCBI Taxonomy" id="1974645"/>
    <lineage>
        <taxon>Bacteria</taxon>
        <taxon>Candidatus Magasanikiibacteriota</taxon>
    </lineage>
</organism>
<dbReference type="PANTHER" id="PTHR35788">
    <property type="entry name" value="EXPORTED PROTEIN-RELATED"/>
    <property type="match status" value="1"/>
</dbReference>
<proteinExistence type="predicted"/>
<sequence>MKNQELKKKIKNYIYAYEHPGRIALSRKYPKLQKSIIFVRHLERNVKNFLDWRLQTRKSNKYFENIIARHQSLLRRKLGVSDPRLQEQKITNLKQAIKKLDGIIIPAGKIFSLWKIVGKPSYEDGYVDGMLLSGGEVKEGLGGGMCQLSNFLYWIFLHAPTEIVERHHHSKDVFPDSGRTLPFGSGATIFYNFVDLQVKNVSKFPLQLKIWLTDDHLKGQLLSGGRVIEKFHVIEKNHLFIKRAKKYFRYNEILREVQIEGRVIRIEKVTTNFAPVLYEVKGEYLKKNNFEVLDTDYKDL</sequence>
<dbReference type="EMBL" id="PFBU01000001">
    <property type="protein sequence ID" value="PIR78720.1"/>
    <property type="molecule type" value="Genomic_DNA"/>
</dbReference>
<evidence type="ECO:0000313" key="1">
    <source>
        <dbReference type="EMBL" id="PIR78720.1"/>
    </source>
</evidence>
<accession>A0A2H0TZR9</accession>
<protein>
    <submittedName>
        <fullName evidence="1">Vancomycin resistance protein</fullName>
    </submittedName>
</protein>
<dbReference type="Proteomes" id="UP000230852">
    <property type="component" value="Unassembled WGS sequence"/>
</dbReference>
<dbReference type="AlphaFoldDB" id="A0A2H0TZR9"/>
<gene>
    <name evidence="1" type="ORF">COU28_00010</name>
</gene>
<comment type="caution">
    <text evidence="1">The sequence shown here is derived from an EMBL/GenBank/DDBJ whole genome shotgun (WGS) entry which is preliminary data.</text>
</comment>
<name>A0A2H0TZR9_9BACT</name>
<dbReference type="PANTHER" id="PTHR35788:SF1">
    <property type="entry name" value="EXPORTED PROTEIN"/>
    <property type="match status" value="1"/>
</dbReference>
<reference evidence="2" key="1">
    <citation type="submission" date="2017-09" db="EMBL/GenBank/DDBJ databases">
        <title>Depth-based differentiation of microbial function through sediment-hosted aquifers and enrichment of novel symbionts in the deep terrestrial subsurface.</title>
        <authorList>
            <person name="Probst A.J."/>
            <person name="Ladd B."/>
            <person name="Jarett J.K."/>
            <person name="Geller-Mcgrath D.E."/>
            <person name="Sieber C.M.K."/>
            <person name="Emerson J.B."/>
            <person name="Anantharaman K."/>
            <person name="Thomas B.C."/>
            <person name="Malmstrom R."/>
            <person name="Stieglmeier M."/>
            <person name="Klingl A."/>
            <person name="Woyke T."/>
            <person name="Ryan C.M."/>
            <person name="Banfield J.F."/>
        </authorList>
    </citation>
    <scope>NUCLEOTIDE SEQUENCE [LARGE SCALE GENOMIC DNA]</scope>
</reference>